<dbReference type="Gene3D" id="3.90.1490.10">
    <property type="entry name" value="putative n-type atp pyrophosphatase, domain 2"/>
    <property type="match status" value="1"/>
</dbReference>
<dbReference type="EMBL" id="JAFEUM010000001">
    <property type="protein sequence ID" value="MBM7034908.1"/>
    <property type="molecule type" value="Genomic_DNA"/>
</dbReference>
<feature type="domain" description="Diphthamide synthase" evidence="1">
    <location>
        <begin position="4"/>
        <end position="219"/>
    </location>
</feature>
<dbReference type="Gene3D" id="3.40.50.620">
    <property type="entry name" value="HUPs"/>
    <property type="match status" value="1"/>
</dbReference>
<dbReference type="GO" id="GO:0016787">
    <property type="term" value="F:hydrolase activity"/>
    <property type="evidence" value="ECO:0007669"/>
    <property type="project" value="UniProtKB-KW"/>
</dbReference>
<evidence type="ECO:0000313" key="2">
    <source>
        <dbReference type="EMBL" id="MBM7034908.1"/>
    </source>
</evidence>
<keyword evidence="3" id="KW-1185">Reference proteome</keyword>
<dbReference type="InterPro" id="IPR014729">
    <property type="entry name" value="Rossmann-like_a/b/a_fold"/>
</dbReference>
<keyword evidence="2" id="KW-0378">Hydrolase</keyword>
<dbReference type="SUPFAM" id="SSF52402">
    <property type="entry name" value="Adenine nucleotide alpha hydrolases-like"/>
    <property type="match status" value="1"/>
</dbReference>
<dbReference type="InterPro" id="IPR002761">
    <property type="entry name" value="Diphthami_syn_dom"/>
</dbReference>
<proteinExistence type="predicted"/>
<name>A0ABS2HBC6_9VIBR</name>
<dbReference type="RefSeq" id="WP_205156562.1">
    <property type="nucleotide sequence ID" value="NZ_JAFEUM010000001.1"/>
</dbReference>
<dbReference type="Proteomes" id="UP000809621">
    <property type="component" value="Unassembled WGS sequence"/>
</dbReference>
<evidence type="ECO:0000313" key="3">
    <source>
        <dbReference type="Proteomes" id="UP000809621"/>
    </source>
</evidence>
<comment type="caution">
    <text evidence="2">The sequence shown here is derived from an EMBL/GenBank/DDBJ whole genome shotgun (WGS) entry which is preliminary data.</text>
</comment>
<evidence type="ECO:0000259" key="1">
    <source>
        <dbReference type="Pfam" id="PF01902"/>
    </source>
</evidence>
<protein>
    <submittedName>
        <fullName evidence="2">Adenine nucleotide alpha hydrolase</fullName>
    </submittedName>
</protein>
<sequence>MTKKVWLSWSSGKDSAWALWQMQQDPSLDVERLFCTINQQHERVAMHGVRVALLQQQAKALGLPITIIDLPDPCTNDDYQRIMGEFVEHAQQHKVDAFAFGDLFLESVRDYRVAQLSGTGIEALFPLWLTPTAELSLRLIDQGVKTVLTCVDSKQIDASFSGALYDKKLLDSLPEECDPCGENGEFHTFVFDGPMFNAPLSIQVGEQVNRDGFVFTDVTLAK</sequence>
<reference evidence="2 3" key="1">
    <citation type="submission" date="2021-02" db="EMBL/GenBank/DDBJ databases">
        <authorList>
            <person name="Park J.-S."/>
        </authorList>
    </citation>
    <scope>NUCLEOTIDE SEQUENCE [LARGE SCALE GENOMIC DNA]</scope>
    <source>
        <strain evidence="2 3">188UL20-2</strain>
    </source>
</reference>
<dbReference type="Pfam" id="PF01902">
    <property type="entry name" value="Diphthami_syn_2"/>
    <property type="match status" value="1"/>
</dbReference>
<gene>
    <name evidence="2" type="ORF">JQC93_00705</name>
</gene>
<organism evidence="2 3">
    <name type="scientific">Vibrio ulleungensis</name>
    <dbReference type="NCBI Taxonomy" id="2807619"/>
    <lineage>
        <taxon>Bacteria</taxon>
        <taxon>Pseudomonadati</taxon>
        <taxon>Pseudomonadota</taxon>
        <taxon>Gammaproteobacteria</taxon>
        <taxon>Vibrionales</taxon>
        <taxon>Vibrionaceae</taxon>
        <taxon>Vibrio</taxon>
    </lineage>
</organism>
<accession>A0ABS2HBC6</accession>